<dbReference type="PANTHER" id="PTHR42927:SF1">
    <property type="entry name" value="HELICASE SUPERFAMILY 1 AND 2 DOMAIN-CONTAINING PROTEIN"/>
    <property type="match status" value="1"/>
</dbReference>
<dbReference type="OrthoDB" id="9758243at2"/>
<dbReference type="PROSITE" id="PS51192">
    <property type="entry name" value="HELICASE_ATP_BIND_1"/>
    <property type="match status" value="1"/>
</dbReference>
<accession>A0A1I1I4W8</accession>
<dbReference type="Gene3D" id="3.40.50.300">
    <property type="entry name" value="P-loop containing nucleotide triphosphate hydrolases"/>
    <property type="match status" value="2"/>
</dbReference>
<dbReference type="InterPro" id="IPR018247">
    <property type="entry name" value="EF_Hand_1_Ca_BS"/>
</dbReference>
<reference evidence="2 3" key="1">
    <citation type="submission" date="2016-10" db="EMBL/GenBank/DDBJ databases">
        <authorList>
            <person name="de Groot N.N."/>
        </authorList>
    </citation>
    <scope>NUCLEOTIDE SEQUENCE [LARGE SCALE GENOMIC DNA]</scope>
    <source>
        <strain evidence="2 3">DSM 6793</strain>
    </source>
</reference>
<dbReference type="GO" id="GO:0009307">
    <property type="term" value="P:DNA restriction-modification system"/>
    <property type="evidence" value="ECO:0007669"/>
    <property type="project" value="UniProtKB-KW"/>
</dbReference>
<dbReference type="InterPro" id="IPR055180">
    <property type="entry name" value="HsdR_RecA-like_helicase_dom_2"/>
</dbReference>
<dbReference type="PROSITE" id="PS00018">
    <property type="entry name" value="EF_HAND_1"/>
    <property type="match status" value="1"/>
</dbReference>
<dbReference type="EMBL" id="FOLE01000004">
    <property type="protein sequence ID" value="SFC29248.1"/>
    <property type="molecule type" value="Genomic_DNA"/>
</dbReference>
<dbReference type="InterPro" id="IPR040980">
    <property type="entry name" value="SWI2_SNF2"/>
</dbReference>
<dbReference type="InterPro" id="IPR014001">
    <property type="entry name" value="Helicase_ATP-bd"/>
</dbReference>
<dbReference type="GO" id="GO:0009035">
    <property type="term" value="F:type I site-specific deoxyribonuclease activity"/>
    <property type="evidence" value="ECO:0007669"/>
    <property type="project" value="UniProtKB-EC"/>
</dbReference>
<dbReference type="InterPro" id="IPR027417">
    <property type="entry name" value="P-loop_NTPase"/>
</dbReference>
<dbReference type="PANTHER" id="PTHR42927">
    <property type="entry name" value="HELICASE SUPERFAMILY 1 AND 2 DOMAIN-CONTAINING PROTEIN"/>
    <property type="match status" value="1"/>
</dbReference>
<evidence type="ECO:0000259" key="1">
    <source>
        <dbReference type="PROSITE" id="PS51192"/>
    </source>
</evidence>
<sequence>MLSTYKEQALESLIEKVLTGSSAEERKTGQTLTTEIGNGFASGSPAHFDKKYALDTAHFWNFLQTTQAKELAKVQRAPDWQLKILERYDRLVKKYGVLRVLKKGLEVDDAHFTLFYEWPSASSAQSIKDNFEKNQFSVTRQLRYSQLHAGEEIDMVLFVNGIPLLTMELKNAWTGQTAAVQGQKQYKETRDTSQTLFQFGRCLVHFAADTDEVYMTSKLDGKNTFFLPFNKGNHFGKGNPVNPNGFKTAYLWEEIFTKKSLATIIQHFVLLDGKENEPLPKKQFIFPRYHQLDVVSKIIEDVRAKGVGQTYLIQHSAGSGKSNSITWTAFQLIEVEDNTGRNLFDTVIVVTDRRVLDKQLRDNIKHFSEIKNIVGAAYTSQDLRLALEGGKRIIVTTIQKFPHIVHDIGDMADKRFAVVIDEAHSSQGGTAADTMNAVIGKLDTNEEGEIDTQEFINQVMLARKMRSNASYFAFTATPKPSTLERFGQPNGAGGFEPFHLYSMKQAIEEGFILDVLANYTTYESYYHLEKSVEDNPEFNTKKAQKALRAYVEKDKRTITAKAEVMFAHFIQNVYAKKKLEGKAKGMVITQNIESAIHYYTALKEQLHKHGNPFDIIIAFSGKKELHGVTYTEASLNGFADTETKEQFDQDRYRLLVVANKYLTGFDQPKLSVMYVDKKLEGVLCVQALSRLNRAAPRYNKRTEDLFVLDFFNASQDIKNAFDLYYSSTSLLEATDVNVLHDLKDALDDSGVYEQSEITQFNELFFRQEEGEIITSLIDTAAARFNEELYLTDDQKADLKVKAKHFVKIYGQVAAILNFENIRWEKLFWFLKFLIPKMLVRNASSEIDGLLDAVDLSTYGLKRVKLNEKIALDAAETVLDAVSSNPRSAHNVEETEDLETILQNFNEHWYTGWDATAEDKHEIFTSFTKRITQHPDFTTKYQNNTDAYTRELAFKKIFDDVAHALSRLNIDFAKQLLDDQFKQDFRDSAQRRLR</sequence>
<dbReference type="STRING" id="927664.SAMN05421780_104147"/>
<dbReference type="AlphaFoldDB" id="A0A1I1I4W8"/>
<protein>
    <submittedName>
        <fullName evidence="2">Type I restriction enzyme, R subunit</fullName>
    </submittedName>
</protein>
<dbReference type="SMART" id="SM00487">
    <property type="entry name" value="DEXDc"/>
    <property type="match status" value="1"/>
</dbReference>
<dbReference type="Pfam" id="PF18766">
    <property type="entry name" value="SWI2_SNF2"/>
    <property type="match status" value="1"/>
</dbReference>
<dbReference type="InterPro" id="IPR007409">
    <property type="entry name" value="Restrct_endonuc_type1_HsdR_N"/>
</dbReference>
<evidence type="ECO:0000313" key="2">
    <source>
        <dbReference type="EMBL" id="SFC29248.1"/>
    </source>
</evidence>
<dbReference type="Proteomes" id="UP000199514">
    <property type="component" value="Unassembled WGS sequence"/>
</dbReference>
<dbReference type="Pfam" id="PF04313">
    <property type="entry name" value="HSDR_N"/>
    <property type="match status" value="1"/>
</dbReference>
<dbReference type="RefSeq" id="WP_091510798.1">
    <property type="nucleotide sequence ID" value="NZ_FOLE01000004.1"/>
</dbReference>
<dbReference type="Pfam" id="PF22679">
    <property type="entry name" value="T1R_D3-like"/>
    <property type="match status" value="1"/>
</dbReference>
<dbReference type="GO" id="GO:0003677">
    <property type="term" value="F:DNA binding"/>
    <property type="evidence" value="ECO:0007669"/>
    <property type="project" value="UniProtKB-KW"/>
</dbReference>
<proteinExistence type="predicted"/>
<gene>
    <name evidence="2" type="ORF">SAMN05421780_104147</name>
</gene>
<dbReference type="Gene3D" id="3.90.1570.50">
    <property type="match status" value="1"/>
</dbReference>
<name>A0A1I1I4W8_9BACT</name>
<keyword evidence="3" id="KW-1185">Reference proteome</keyword>
<feature type="domain" description="Helicase ATP-binding" evidence="1">
    <location>
        <begin position="302"/>
        <end position="484"/>
    </location>
</feature>
<dbReference type="SUPFAM" id="SSF52540">
    <property type="entry name" value="P-loop containing nucleoside triphosphate hydrolases"/>
    <property type="match status" value="1"/>
</dbReference>
<evidence type="ECO:0000313" key="3">
    <source>
        <dbReference type="Proteomes" id="UP000199514"/>
    </source>
</evidence>
<organism evidence="2 3">
    <name type="scientific">Flexibacter flexilis DSM 6793</name>
    <dbReference type="NCBI Taxonomy" id="927664"/>
    <lineage>
        <taxon>Bacteria</taxon>
        <taxon>Pseudomonadati</taxon>
        <taxon>Bacteroidota</taxon>
        <taxon>Cytophagia</taxon>
        <taxon>Cytophagales</taxon>
        <taxon>Flexibacteraceae</taxon>
        <taxon>Flexibacter</taxon>
    </lineage>
</organism>
<dbReference type="GO" id="GO:0005524">
    <property type="term" value="F:ATP binding"/>
    <property type="evidence" value="ECO:0007669"/>
    <property type="project" value="UniProtKB-KW"/>
</dbReference>